<dbReference type="SUPFAM" id="SSF81901">
    <property type="entry name" value="HCP-like"/>
    <property type="match status" value="1"/>
</dbReference>
<reference evidence="3 4" key="1">
    <citation type="submission" date="2017-11" db="EMBL/GenBank/DDBJ databases">
        <title>The genome of Rhizophagus clarus HR1 reveals common genetic basis of auxotrophy among arbuscular mycorrhizal fungi.</title>
        <authorList>
            <person name="Kobayashi Y."/>
        </authorList>
    </citation>
    <scope>NUCLEOTIDE SEQUENCE [LARGE SCALE GENOMIC DNA]</scope>
    <source>
        <strain evidence="3 4">HR1</strain>
    </source>
</reference>
<evidence type="ECO:0000259" key="2">
    <source>
        <dbReference type="PROSITE" id="PS50011"/>
    </source>
</evidence>
<evidence type="ECO:0000313" key="3">
    <source>
        <dbReference type="EMBL" id="GBB88061.1"/>
    </source>
</evidence>
<dbReference type="SUPFAM" id="SSF56112">
    <property type="entry name" value="Protein kinase-like (PK-like)"/>
    <property type="match status" value="1"/>
</dbReference>
<dbReference type="Gene3D" id="1.25.40.10">
    <property type="entry name" value="Tetratricopeptide repeat domain"/>
    <property type="match status" value="1"/>
</dbReference>
<dbReference type="PROSITE" id="PS50011">
    <property type="entry name" value="PROTEIN_KINASE_DOM"/>
    <property type="match status" value="1"/>
</dbReference>
<dbReference type="InterPro" id="IPR006597">
    <property type="entry name" value="Sel1-like"/>
</dbReference>
<dbReference type="Pfam" id="PF08238">
    <property type="entry name" value="Sel1"/>
    <property type="match status" value="5"/>
</dbReference>
<sequence length="625" mass="72204">MTVTVAIPTFDNERKRISVTGFVAWQFEKREITILSFVIELLNFILDVALPALQVYLDLEAVDKEYFKFYEYKQFNNIQHIGTGGFGKVSRANWKNSGKQFALKSFFSLDNITVKEIVRELKIQREVDFHDNIIRCYGITKLELGIINNGIRRRWLPSKKNFNSLSWDDKYSMAHQLSCAVSCLHDEGIVHRDLHSGNVLVRSNIIKLADFGLSKRIEASTSSQSRLFGIIPYVDPKSFSRRRNNNNQSTRIYSLDEKSDIYSIGVLLWEISSGKPPFYTEGEHYDIGLALEISQGLRETIIPDTPKKYVEIYTKCWEGEPDNRPTINQVVGWLNSLITKTDVVDLIAEDHQSPNKQELNEASLSTNNSELQGELSQIIQNFNKMDTKEIDSIEISSVGWKLEKQQVIKYFNDRNINSQEFYNWLINNQISSNSIFILGYFHYYGIITNENNEKAFSSFNNALEKNHILAQNFVGHCYVYGHRTIQNKKLAFEYYEKVTKKNLSSGQLNLGYCYYYGTGIKRDLEKAFYWYEKAANNGNIVAIYNLGCCYYEGIGTKIDKQKAFEFYQNAAILGHHTAQNNLAYMYEKGDKVTKNINKAICWYTRSAKQGYEKAINNLKRLQNNS</sequence>
<protein>
    <recommendedName>
        <fullName evidence="2">Protein kinase domain-containing protein</fullName>
    </recommendedName>
</protein>
<evidence type="ECO:0000313" key="4">
    <source>
        <dbReference type="Proteomes" id="UP000247702"/>
    </source>
</evidence>
<dbReference type="InterPro" id="IPR017441">
    <property type="entry name" value="Protein_kinase_ATP_BS"/>
</dbReference>
<dbReference type="InterPro" id="IPR011009">
    <property type="entry name" value="Kinase-like_dom_sf"/>
</dbReference>
<evidence type="ECO:0000256" key="1">
    <source>
        <dbReference type="PROSITE-ProRule" id="PRU10141"/>
    </source>
</evidence>
<dbReference type="GO" id="GO:0004674">
    <property type="term" value="F:protein serine/threonine kinase activity"/>
    <property type="evidence" value="ECO:0007669"/>
    <property type="project" value="TreeGrafter"/>
</dbReference>
<organism evidence="3 4">
    <name type="scientific">Rhizophagus clarus</name>
    <dbReference type="NCBI Taxonomy" id="94130"/>
    <lineage>
        <taxon>Eukaryota</taxon>
        <taxon>Fungi</taxon>
        <taxon>Fungi incertae sedis</taxon>
        <taxon>Mucoromycota</taxon>
        <taxon>Glomeromycotina</taxon>
        <taxon>Glomeromycetes</taxon>
        <taxon>Glomerales</taxon>
        <taxon>Glomeraceae</taxon>
        <taxon>Rhizophagus</taxon>
    </lineage>
</organism>
<keyword evidence="1" id="KW-0067">ATP-binding</keyword>
<dbReference type="InterPro" id="IPR000719">
    <property type="entry name" value="Prot_kinase_dom"/>
</dbReference>
<gene>
    <name evidence="3" type="ORF">RclHR1_01460011</name>
</gene>
<proteinExistence type="predicted"/>
<keyword evidence="4" id="KW-1185">Reference proteome</keyword>
<dbReference type="AlphaFoldDB" id="A0A2Z6QTQ3"/>
<accession>A0A2Z6QTQ3</accession>
<comment type="caution">
    <text evidence="3">The sequence shown here is derived from an EMBL/GenBank/DDBJ whole genome shotgun (WGS) entry which is preliminary data.</text>
</comment>
<dbReference type="GO" id="GO:0005524">
    <property type="term" value="F:ATP binding"/>
    <property type="evidence" value="ECO:0007669"/>
    <property type="project" value="UniProtKB-UniRule"/>
</dbReference>
<feature type="domain" description="Protein kinase" evidence="2">
    <location>
        <begin position="75"/>
        <end position="338"/>
    </location>
</feature>
<dbReference type="InterPro" id="IPR001245">
    <property type="entry name" value="Ser-Thr/Tyr_kinase_cat_dom"/>
</dbReference>
<dbReference type="InterPro" id="IPR011990">
    <property type="entry name" value="TPR-like_helical_dom_sf"/>
</dbReference>
<keyword evidence="1" id="KW-0547">Nucleotide-binding</keyword>
<dbReference type="PANTHER" id="PTHR44329">
    <property type="entry name" value="SERINE/THREONINE-PROTEIN KINASE TNNI3K-RELATED"/>
    <property type="match status" value="1"/>
</dbReference>
<feature type="binding site" evidence="1">
    <location>
        <position position="104"/>
    </location>
    <ligand>
        <name>ATP</name>
        <dbReference type="ChEBI" id="CHEBI:30616"/>
    </ligand>
</feature>
<dbReference type="PROSITE" id="PS00107">
    <property type="entry name" value="PROTEIN_KINASE_ATP"/>
    <property type="match status" value="1"/>
</dbReference>
<dbReference type="Proteomes" id="UP000247702">
    <property type="component" value="Unassembled WGS sequence"/>
</dbReference>
<dbReference type="EMBL" id="BEXD01000513">
    <property type="protein sequence ID" value="GBB88061.1"/>
    <property type="molecule type" value="Genomic_DNA"/>
</dbReference>
<dbReference type="Gene3D" id="1.10.510.10">
    <property type="entry name" value="Transferase(Phosphotransferase) domain 1"/>
    <property type="match status" value="1"/>
</dbReference>
<dbReference type="Pfam" id="PF07714">
    <property type="entry name" value="PK_Tyr_Ser-Thr"/>
    <property type="match status" value="1"/>
</dbReference>
<name>A0A2Z6QTQ3_9GLOM</name>
<dbReference type="SMART" id="SM00671">
    <property type="entry name" value="SEL1"/>
    <property type="match status" value="5"/>
</dbReference>
<dbReference type="InterPro" id="IPR051681">
    <property type="entry name" value="Ser/Thr_Kinases-Pseudokinases"/>
</dbReference>